<dbReference type="Proteomes" id="UP000651728">
    <property type="component" value="Unassembled WGS sequence"/>
</dbReference>
<proteinExistence type="predicted"/>
<accession>A0ABQ4F769</accession>
<name>A0ABQ4F769_9ACTN</name>
<feature type="transmembrane region" description="Helical" evidence="1">
    <location>
        <begin position="12"/>
        <end position="34"/>
    </location>
</feature>
<keyword evidence="1" id="KW-0472">Membrane</keyword>
<feature type="transmembrane region" description="Helical" evidence="1">
    <location>
        <begin position="110"/>
        <end position="131"/>
    </location>
</feature>
<comment type="caution">
    <text evidence="2">The sequence shown here is derived from an EMBL/GenBank/DDBJ whole genome shotgun (WGS) entry which is preliminary data.</text>
</comment>
<organism evidence="2 3">
    <name type="scientific">Microbispora amethystogenes</name>
    <dbReference type="NCBI Taxonomy" id="1427754"/>
    <lineage>
        <taxon>Bacteria</taxon>
        <taxon>Bacillati</taxon>
        <taxon>Actinomycetota</taxon>
        <taxon>Actinomycetes</taxon>
        <taxon>Streptosporangiales</taxon>
        <taxon>Streptosporangiaceae</taxon>
        <taxon>Microbispora</taxon>
    </lineage>
</organism>
<evidence type="ECO:0000313" key="3">
    <source>
        <dbReference type="Proteomes" id="UP000651728"/>
    </source>
</evidence>
<evidence type="ECO:0000313" key="2">
    <source>
        <dbReference type="EMBL" id="GIH30645.1"/>
    </source>
</evidence>
<keyword evidence="3" id="KW-1185">Reference proteome</keyword>
<dbReference type="EMBL" id="BOOB01000004">
    <property type="protein sequence ID" value="GIH30645.1"/>
    <property type="molecule type" value="Genomic_DNA"/>
</dbReference>
<gene>
    <name evidence="2" type="ORF">Mam01_08090</name>
</gene>
<feature type="transmembrane region" description="Helical" evidence="1">
    <location>
        <begin position="46"/>
        <end position="67"/>
    </location>
</feature>
<keyword evidence="1" id="KW-1133">Transmembrane helix</keyword>
<protein>
    <submittedName>
        <fullName evidence="2">Uncharacterized protein</fullName>
    </submittedName>
</protein>
<sequence>MMHDRRRLGRAIWAPLAAAALSGLVIGALARLLMRGINLAIDGRTGFSLVGTVAIIVAFVVFALPAAATATARPAVRRAGRWVTAAVTGLMAVRTGLGDAKTILLADDDQLTLITFLVVAFAAAVAAHGLFAQHLTLRIRRLPAAVVTPAEVVGTI</sequence>
<reference evidence="2 3" key="1">
    <citation type="submission" date="2021-01" db="EMBL/GenBank/DDBJ databases">
        <title>Whole genome shotgun sequence of Microbispora amethystogenes NBRC 101907.</title>
        <authorList>
            <person name="Komaki H."/>
            <person name="Tamura T."/>
        </authorList>
    </citation>
    <scope>NUCLEOTIDE SEQUENCE [LARGE SCALE GENOMIC DNA]</scope>
    <source>
        <strain evidence="2 3">NBRC 101907</strain>
    </source>
</reference>
<evidence type="ECO:0000256" key="1">
    <source>
        <dbReference type="SAM" id="Phobius"/>
    </source>
</evidence>
<keyword evidence="1" id="KW-0812">Transmembrane</keyword>
<feature type="transmembrane region" description="Helical" evidence="1">
    <location>
        <begin position="79"/>
        <end position="98"/>
    </location>
</feature>